<dbReference type="EMBL" id="QPKB01000002">
    <property type="protein sequence ID" value="RWR78218.1"/>
    <property type="molecule type" value="Genomic_DNA"/>
</dbReference>
<name>A0A443NI65_9MAGN</name>
<reference evidence="1 2" key="1">
    <citation type="journal article" date="2019" name="Nat. Plants">
        <title>Stout camphor tree genome fills gaps in understanding of flowering plant genome evolution.</title>
        <authorList>
            <person name="Chaw S.M."/>
            <person name="Liu Y.C."/>
            <person name="Wu Y.W."/>
            <person name="Wang H.Y."/>
            <person name="Lin C.I."/>
            <person name="Wu C.S."/>
            <person name="Ke H.M."/>
            <person name="Chang L.Y."/>
            <person name="Hsu C.Y."/>
            <person name="Yang H.T."/>
            <person name="Sudianto E."/>
            <person name="Hsu M.H."/>
            <person name="Wu K.P."/>
            <person name="Wang L.N."/>
            <person name="Leebens-Mack J.H."/>
            <person name="Tsai I.J."/>
        </authorList>
    </citation>
    <scope>NUCLEOTIDE SEQUENCE [LARGE SCALE GENOMIC DNA]</scope>
    <source>
        <strain evidence="2">cv. Chaw 1501</strain>
        <tissue evidence="1">Young leaves</tissue>
    </source>
</reference>
<proteinExistence type="predicted"/>
<dbReference type="AlphaFoldDB" id="A0A443NI65"/>
<keyword evidence="2" id="KW-1185">Reference proteome</keyword>
<accession>A0A443NI65</accession>
<comment type="caution">
    <text evidence="1">The sequence shown here is derived from an EMBL/GenBank/DDBJ whole genome shotgun (WGS) entry which is preliminary data.</text>
</comment>
<dbReference type="Proteomes" id="UP000283530">
    <property type="component" value="Unassembled WGS sequence"/>
</dbReference>
<sequence length="115" mass="13438">MRKAADIVWLGIDTNNRWLGKDLKKLALAKSADRILEELARSMENYVLGYTTSREKEKYPRDWRAKHQPFKYPELIYTPTRLGQENLVLLVIWDASKFTHGMHTARAAYLDKAET</sequence>
<evidence type="ECO:0000313" key="2">
    <source>
        <dbReference type="Proteomes" id="UP000283530"/>
    </source>
</evidence>
<organism evidence="1 2">
    <name type="scientific">Cinnamomum micranthum f. kanehirae</name>
    <dbReference type="NCBI Taxonomy" id="337451"/>
    <lineage>
        <taxon>Eukaryota</taxon>
        <taxon>Viridiplantae</taxon>
        <taxon>Streptophyta</taxon>
        <taxon>Embryophyta</taxon>
        <taxon>Tracheophyta</taxon>
        <taxon>Spermatophyta</taxon>
        <taxon>Magnoliopsida</taxon>
        <taxon>Magnoliidae</taxon>
        <taxon>Laurales</taxon>
        <taxon>Lauraceae</taxon>
        <taxon>Cinnamomum</taxon>
    </lineage>
</organism>
<gene>
    <name evidence="1" type="ORF">CKAN_00674100</name>
</gene>
<evidence type="ECO:0000313" key="1">
    <source>
        <dbReference type="EMBL" id="RWR78218.1"/>
    </source>
</evidence>
<protein>
    <submittedName>
        <fullName evidence="1">Uncharacterized protein</fullName>
    </submittedName>
</protein>